<evidence type="ECO:0000256" key="5">
    <source>
        <dbReference type="ARBA" id="ARBA00022597"/>
    </source>
</evidence>
<comment type="similarity">
    <text evidence="2">Belongs to the BexD/CtrA/VexA family.</text>
</comment>
<dbReference type="GO" id="GO:0015159">
    <property type="term" value="F:polysaccharide transmembrane transporter activity"/>
    <property type="evidence" value="ECO:0007669"/>
    <property type="project" value="InterPro"/>
</dbReference>
<evidence type="ECO:0000256" key="2">
    <source>
        <dbReference type="ARBA" id="ARBA00009450"/>
    </source>
</evidence>
<evidence type="ECO:0000256" key="10">
    <source>
        <dbReference type="ARBA" id="ARBA00023114"/>
    </source>
</evidence>
<evidence type="ECO:0000256" key="12">
    <source>
        <dbReference type="ARBA" id="ARBA00023139"/>
    </source>
</evidence>
<dbReference type="Proteomes" id="UP000191901">
    <property type="component" value="Chromosome"/>
</dbReference>
<evidence type="ECO:0000256" key="6">
    <source>
        <dbReference type="ARBA" id="ARBA00022692"/>
    </source>
</evidence>
<dbReference type="InterPro" id="IPR019554">
    <property type="entry name" value="Soluble_ligand-bd"/>
</dbReference>
<dbReference type="GO" id="GO:0009279">
    <property type="term" value="C:cell outer membrane"/>
    <property type="evidence" value="ECO:0007669"/>
    <property type="project" value="UniProtKB-SubCell"/>
</dbReference>
<dbReference type="PANTHER" id="PTHR33619">
    <property type="entry name" value="POLYSACCHARIDE EXPORT PROTEIN GFCE-RELATED"/>
    <property type="match status" value="1"/>
</dbReference>
<evidence type="ECO:0000256" key="11">
    <source>
        <dbReference type="ARBA" id="ARBA00023136"/>
    </source>
</evidence>
<dbReference type="Gene3D" id="3.10.560.10">
    <property type="entry name" value="Outer membrane lipoprotein wza domain like"/>
    <property type="match status" value="2"/>
</dbReference>
<keyword evidence="6" id="KW-0812">Transmembrane</keyword>
<feature type="domain" description="Soluble ligand binding" evidence="17">
    <location>
        <begin position="242"/>
        <end position="292"/>
    </location>
</feature>
<keyword evidence="20" id="KW-1185">Reference proteome</keyword>
<keyword evidence="13" id="KW-0998">Cell outer membrane</keyword>
<feature type="domain" description="Polysaccharide export protein N-terminal" evidence="16">
    <location>
        <begin position="38"/>
        <end position="111"/>
    </location>
</feature>
<evidence type="ECO:0000256" key="7">
    <source>
        <dbReference type="ARBA" id="ARBA00022729"/>
    </source>
</evidence>
<evidence type="ECO:0000259" key="16">
    <source>
        <dbReference type="Pfam" id="PF02563"/>
    </source>
</evidence>
<gene>
    <name evidence="19" type="primary">wza</name>
    <name evidence="19" type="ORF">XM38_025080</name>
</gene>
<keyword evidence="14" id="KW-0449">Lipoprotein</keyword>
<dbReference type="Gene3D" id="3.30.1950.10">
    <property type="entry name" value="wza like domain"/>
    <property type="match status" value="1"/>
</dbReference>
<keyword evidence="7 15" id="KW-0732">Signal</keyword>
<dbReference type="STRING" id="1641165.XM38_27400"/>
<dbReference type="RefSeq" id="WP_080814280.1">
    <property type="nucleotide sequence ID" value="NZ_CP021983.2"/>
</dbReference>
<dbReference type="Pfam" id="PF02563">
    <property type="entry name" value="Poly_export"/>
    <property type="match status" value="1"/>
</dbReference>
<dbReference type="InterPro" id="IPR054765">
    <property type="entry name" value="SLBB_dom"/>
</dbReference>
<dbReference type="PANTHER" id="PTHR33619:SF3">
    <property type="entry name" value="POLYSACCHARIDE EXPORT PROTEIN GFCE-RELATED"/>
    <property type="match status" value="1"/>
</dbReference>
<evidence type="ECO:0000256" key="13">
    <source>
        <dbReference type="ARBA" id="ARBA00023237"/>
    </source>
</evidence>
<dbReference type="Pfam" id="PF10531">
    <property type="entry name" value="SLBB"/>
    <property type="match status" value="1"/>
</dbReference>
<protein>
    <submittedName>
        <fullName evidence="19">Polysaccharide export protein wza</fullName>
    </submittedName>
</protein>
<feature type="domain" description="SLBB" evidence="18">
    <location>
        <begin position="155"/>
        <end position="218"/>
    </location>
</feature>
<keyword evidence="5" id="KW-0762">Sugar transport</keyword>
<accession>A0A1Z3HMR8</accession>
<evidence type="ECO:0000256" key="1">
    <source>
        <dbReference type="ARBA" id="ARBA00004571"/>
    </source>
</evidence>
<keyword evidence="10" id="KW-0626">Porin</keyword>
<dbReference type="EMBL" id="CP021983">
    <property type="protein sequence ID" value="ASC71556.1"/>
    <property type="molecule type" value="Genomic_DNA"/>
</dbReference>
<comment type="subcellular location">
    <subcellularLocation>
        <location evidence="1">Cell outer membrane</location>
        <topology evidence="1">Multi-pass membrane protein</topology>
    </subcellularLocation>
</comment>
<keyword evidence="3" id="KW-0813">Transport</keyword>
<proteinExistence type="inferred from homology"/>
<evidence type="ECO:0000256" key="8">
    <source>
        <dbReference type="ARBA" id="ARBA00023047"/>
    </source>
</evidence>
<dbReference type="InterPro" id="IPR003715">
    <property type="entry name" value="Poly_export_N"/>
</dbReference>
<feature type="chain" id="PRO_5011114546" evidence="15">
    <location>
        <begin position="27"/>
        <end position="350"/>
    </location>
</feature>
<dbReference type="InterPro" id="IPR049712">
    <property type="entry name" value="Poly_export"/>
</dbReference>
<evidence type="ECO:0000256" key="14">
    <source>
        <dbReference type="ARBA" id="ARBA00023288"/>
    </source>
</evidence>
<sequence length="350" mass="36701">MITRWIPLMAASVGLWLTFPMAPTRAVTEAVGALPATARADYVLGPGDQVAISIIGYEEFTGSRVILPDGTISMPLIGSVAAAGRTTEALAAELTARLGVYLVNPVVDVSLTVLRPVVVTVAGEVYRPGPVQLSSLTQADTRLDTNSRITSSTNTPTLASALTAAGGVQRTADVRQVRVQRTLPTGQVTSYTVNLWEAIVSGTQADNLVLRDGDAVYVPAAEPGDVDPRLVASSSVAPSTVRVRVIGEVNRPGQVEVPPNSSVSGAVAVAGGPTDDARLKEVVLVRLNDQGQVEETVLDLRNMVDAEQVQDGDVVLVAKHGYLNVLDGIGRVIQGVFPPLRLLDVLGTFD</sequence>
<dbReference type="OrthoDB" id="9793939at2"/>
<dbReference type="Pfam" id="PF22461">
    <property type="entry name" value="SLBB_2"/>
    <property type="match status" value="1"/>
</dbReference>
<evidence type="ECO:0000256" key="4">
    <source>
        <dbReference type="ARBA" id="ARBA00022452"/>
    </source>
</evidence>
<dbReference type="GO" id="GO:0015288">
    <property type="term" value="F:porin activity"/>
    <property type="evidence" value="ECO:0007669"/>
    <property type="project" value="UniProtKB-KW"/>
</dbReference>
<evidence type="ECO:0000313" key="19">
    <source>
        <dbReference type="EMBL" id="ASC71556.1"/>
    </source>
</evidence>
<dbReference type="KEGG" id="hhg:XM38_025080"/>
<keyword evidence="8" id="KW-0625">Polysaccharide transport</keyword>
<feature type="signal peptide" evidence="15">
    <location>
        <begin position="1"/>
        <end position="26"/>
    </location>
</feature>
<evidence type="ECO:0000259" key="17">
    <source>
        <dbReference type="Pfam" id="PF10531"/>
    </source>
</evidence>
<evidence type="ECO:0000313" key="20">
    <source>
        <dbReference type="Proteomes" id="UP000191901"/>
    </source>
</evidence>
<evidence type="ECO:0000256" key="15">
    <source>
        <dbReference type="SAM" id="SignalP"/>
    </source>
</evidence>
<organism evidence="19 20">
    <name type="scientific">Halomicronema hongdechloris C2206</name>
    <dbReference type="NCBI Taxonomy" id="1641165"/>
    <lineage>
        <taxon>Bacteria</taxon>
        <taxon>Bacillati</taxon>
        <taxon>Cyanobacteriota</taxon>
        <taxon>Cyanophyceae</taxon>
        <taxon>Nodosilineales</taxon>
        <taxon>Nodosilineaceae</taxon>
        <taxon>Halomicronema</taxon>
    </lineage>
</organism>
<dbReference type="GO" id="GO:0046930">
    <property type="term" value="C:pore complex"/>
    <property type="evidence" value="ECO:0007669"/>
    <property type="project" value="UniProtKB-KW"/>
</dbReference>
<keyword evidence="4" id="KW-1134">Transmembrane beta strand</keyword>
<evidence type="ECO:0000259" key="18">
    <source>
        <dbReference type="Pfam" id="PF22461"/>
    </source>
</evidence>
<keyword evidence="9" id="KW-0406">Ion transport</keyword>
<evidence type="ECO:0000256" key="3">
    <source>
        <dbReference type="ARBA" id="ARBA00022448"/>
    </source>
</evidence>
<dbReference type="GO" id="GO:0006811">
    <property type="term" value="P:monoatomic ion transport"/>
    <property type="evidence" value="ECO:0007669"/>
    <property type="project" value="UniProtKB-KW"/>
</dbReference>
<name>A0A1Z3HMR8_9CYAN</name>
<reference evidence="19 20" key="1">
    <citation type="journal article" date="2016" name="Biochim. Biophys. Acta">
        <title>Characterization of red-shifted phycobilisomes isolated from the chlorophyll f-containing cyanobacterium Halomicronema hongdechloris.</title>
        <authorList>
            <person name="Li Y."/>
            <person name="Lin Y."/>
            <person name="Garvey C.J."/>
            <person name="Birch D."/>
            <person name="Corkery R.W."/>
            <person name="Loughlin P.C."/>
            <person name="Scheer H."/>
            <person name="Willows R.D."/>
            <person name="Chen M."/>
        </authorList>
    </citation>
    <scope>NUCLEOTIDE SEQUENCE [LARGE SCALE GENOMIC DNA]</scope>
    <source>
        <strain evidence="19 20">C2206</strain>
    </source>
</reference>
<keyword evidence="12" id="KW-0564">Palmitate</keyword>
<evidence type="ECO:0000256" key="9">
    <source>
        <dbReference type="ARBA" id="ARBA00023065"/>
    </source>
</evidence>
<dbReference type="AlphaFoldDB" id="A0A1Z3HMR8"/>
<keyword evidence="11" id="KW-0472">Membrane</keyword>